<evidence type="ECO:0000313" key="9">
    <source>
        <dbReference type="Proteomes" id="UP001165489"/>
    </source>
</evidence>
<keyword evidence="2" id="KW-0858">Xylan degradation</keyword>
<evidence type="ECO:0000256" key="3">
    <source>
        <dbReference type="ARBA" id="ARBA00022801"/>
    </source>
</evidence>
<accession>A0ABS9V4H3</accession>
<dbReference type="InterPro" id="IPR006710">
    <property type="entry name" value="Glyco_hydro_43"/>
</dbReference>
<evidence type="ECO:0000256" key="2">
    <source>
        <dbReference type="ARBA" id="ARBA00022651"/>
    </source>
</evidence>
<evidence type="ECO:0000256" key="7">
    <source>
        <dbReference type="SAM" id="SignalP"/>
    </source>
</evidence>
<dbReference type="InterPro" id="IPR023296">
    <property type="entry name" value="Glyco_hydro_beta-prop_sf"/>
</dbReference>
<keyword evidence="3 6" id="KW-0378">Hydrolase</keyword>
<comment type="caution">
    <text evidence="8">The sequence shown here is derived from an EMBL/GenBank/DDBJ whole genome shotgun (WGS) entry which is preliminary data.</text>
</comment>
<dbReference type="RefSeq" id="WP_241349657.1">
    <property type="nucleotide sequence ID" value="NZ_JAKZGP010000069.1"/>
</dbReference>
<dbReference type="InterPro" id="IPR052176">
    <property type="entry name" value="Glycosyl_Hydrlase_43_Enz"/>
</dbReference>
<evidence type="ECO:0000256" key="4">
    <source>
        <dbReference type="ARBA" id="ARBA00023277"/>
    </source>
</evidence>
<protein>
    <submittedName>
        <fullName evidence="8">Glycoside hydrolase family 43 protein</fullName>
    </submittedName>
</protein>
<evidence type="ECO:0000313" key="8">
    <source>
        <dbReference type="EMBL" id="MCH7411305.1"/>
    </source>
</evidence>
<dbReference type="PANTHER" id="PTHR43772:SF2">
    <property type="entry name" value="PUTATIVE (AFU_ORTHOLOGUE AFUA_2G04480)-RELATED"/>
    <property type="match status" value="1"/>
</dbReference>
<dbReference type="SUPFAM" id="SSF75005">
    <property type="entry name" value="Arabinanase/levansucrase/invertase"/>
    <property type="match status" value="1"/>
</dbReference>
<dbReference type="GO" id="GO:0016787">
    <property type="term" value="F:hydrolase activity"/>
    <property type="evidence" value="ECO:0007669"/>
    <property type="project" value="UniProtKB-KW"/>
</dbReference>
<sequence>MKNLLLRPITFAMLVLGSLACSEDEVVEEYIPTIAPIYSADPTIFQHEGIYYLYGTVDNDPNTGFEVYTSDDLVNWEGPAGENGGLALHRNNVYGDQGFWAPQVFERDGVFYMAYTANENIAIATSTSPLGPFTQENQVAIAAPVKQIDPFVFFDDDGKVYLYFVRLSDGNKMYVAEMTEDLMSIKEETVQLCIEADQPWENTESANWSVAEGPTVIKHNGKYYFVYSANDFRNPDYAVGYAVSDSPTGPWIKSTSNPILSRNTVNENGPGHGDIFSDAAGNWYYVLHTHFNSSRATPRKTAIIKAEFVSGDNGEDDLVFYPEEFRFLEK</sequence>
<comment type="similarity">
    <text evidence="1 6">Belongs to the glycosyl hydrolase 43 family.</text>
</comment>
<feature type="signal peptide" evidence="7">
    <location>
        <begin position="1"/>
        <end position="20"/>
    </location>
</feature>
<dbReference type="Proteomes" id="UP001165489">
    <property type="component" value="Unassembled WGS sequence"/>
</dbReference>
<dbReference type="PROSITE" id="PS51257">
    <property type="entry name" value="PROKAR_LIPOPROTEIN"/>
    <property type="match status" value="1"/>
</dbReference>
<dbReference type="CDD" id="cd08991">
    <property type="entry name" value="GH43_HoAraf43-like"/>
    <property type="match status" value="1"/>
</dbReference>
<dbReference type="EMBL" id="JAKZGP010000069">
    <property type="protein sequence ID" value="MCH7411305.1"/>
    <property type="molecule type" value="Genomic_DNA"/>
</dbReference>
<keyword evidence="9" id="KW-1185">Reference proteome</keyword>
<keyword evidence="7" id="KW-0732">Signal</keyword>
<feature type="chain" id="PRO_5045051419" evidence="7">
    <location>
        <begin position="21"/>
        <end position="330"/>
    </location>
</feature>
<evidence type="ECO:0000256" key="6">
    <source>
        <dbReference type="RuleBase" id="RU361187"/>
    </source>
</evidence>
<name>A0ABS9V4H3_9BACT</name>
<evidence type="ECO:0000256" key="1">
    <source>
        <dbReference type="ARBA" id="ARBA00009865"/>
    </source>
</evidence>
<proteinExistence type="inferred from homology"/>
<organism evidence="8 9">
    <name type="scientific">Belliella filtrata</name>
    <dbReference type="NCBI Taxonomy" id="2923435"/>
    <lineage>
        <taxon>Bacteria</taxon>
        <taxon>Pseudomonadati</taxon>
        <taxon>Bacteroidota</taxon>
        <taxon>Cytophagia</taxon>
        <taxon>Cytophagales</taxon>
        <taxon>Cyclobacteriaceae</taxon>
        <taxon>Belliella</taxon>
    </lineage>
</organism>
<dbReference type="Gene3D" id="2.115.10.20">
    <property type="entry name" value="Glycosyl hydrolase domain, family 43"/>
    <property type="match status" value="1"/>
</dbReference>
<reference evidence="8" key="1">
    <citation type="submission" date="2022-03" db="EMBL/GenBank/DDBJ databases">
        <title>De novo assembled genomes of Belliella spp. (Cyclobacteriaceae) strains.</title>
        <authorList>
            <person name="Szabo A."/>
            <person name="Korponai K."/>
            <person name="Felfoldi T."/>
        </authorList>
    </citation>
    <scope>NUCLEOTIDE SEQUENCE</scope>
    <source>
        <strain evidence="8">DSM 111904</strain>
    </source>
</reference>
<dbReference type="PANTHER" id="PTHR43772">
    <property type="entry name" value="ENDO-1,4-BETA-XYLANASE"/>
    <property type="match status" value="1"/>
</dbReference>
<evidence type="ECO:0000256" key="5">
    <source>
        <dbReference type="ARBA" id="ARBA00023295"/>
    </source>
</evidence>
<keyword evidence="4" id="KW-0119">Carbohydrate metabolism</keyword>
<dbReference type="Pfam" id="PF04616">
    <property type="entry name" value="Glyco_hydro_43"/>
    <property type="match status" value="1"/>
</dbReference>
<keyword evidence="5 6" id="KW-0326">Glycosidase</keyword>
<keyword evidence="2" id="KW-0624">Polysaccharide degradation</keyword>
<gene>
    <name evidence="8" type="ORF">MM239_18060</name>
</gene>